<name>A0A0G4EEU0_VITBC</name>
<gene>
    <name evidence="1" type="ORF">Vbra_11424</name>
</gene>
<evidence type="ECO:0000313" key="1">
    <source>
        <dbReference type="EMBL" id="CEL93888.1"/>
    </source>
</evidence>
<keyword evidence="2" id="KW-1185">Reference proteome</keyword>
<dbReference type="InParanoid" id="A0A0G4EEU0"/>
<dbReference type="Proteomes" id="UP000041254">
    <property type="component" value="Unassembled WGS sequence"/>
</dbReference>
<proteinExistence type="predicted"/>
<dbReference type="AlphaFoldDB" id="A0A0G4EEU0"/>
<sequence length="322" mass="36283">MFLRAASTVKMCGGYLQLVERGVDGMVAVFRGRWRPKGEEENGDARLAAFKILKILPPDALEGDPVLKSRYEKSLLGLRREDSMMTEHGGKGPFLRRFEAELDAEAPAFLEEGDAEKACIFVAFPWLSENYSNASTFFAEHSIPRIIKETWIPLDPMLAEAGLRDLTYSIRMAIRGLLHHLRVHKTAFHDFNSLAQDNLVKDIFTDEQIANPTAGPLPPPSLPFSAMAGGRMIDLAMDIVLRGETQRSFTVRGDPALSAAKEEMPKEDFSRLLRKRSLERAVRWQKALCSLYDIDTSLPVVRKDFEYISTLEGHKLMGWVLE</sequence>
<reference evidence="1 2" key="1">
    <citation type="submission" date="2014-11" db="EMBL/GenBank/DDBJ databases">
        <authorList>
            <person name="Zhu J."/>
            <person name="Qi W."/>
            <person name="Song R."/>
        </authorList>
    </citation>
    <scope>NUCLEOTIDE SEQUENCE [LARGE SCALE GENOMIC DNA]</scope>
</reference>
<dbReference type="EMBL" id="CDMY01000198">
    <property type="protein sequence ID" value="CEL93888.1"/>
    <property type="molecule type" value="Genomic_DNA"/>
</dbReference>
<evidence type="ECO:0000313" key="2">
    <source>
        <dbReference type="Proteomes" id="UP000041254"/>
    </source>
</evidence>
<dbReference type="VEuPathDB" id="CryptoDB:Vbra_11424"/>
<organism evidence="1 2">
    <name type="scientific">Vitrella brassicaformis (strain CCMP3155)</name>
    <dbReference type="NCBI Taxonomy" id="1169540"/>
    <lineage>
        <taxon>Eukaryota</taxon>
        <taxon>Sar</taxon>
        <taxon>Alveolata</taxon>
        <taxon>Colpodellida</taxon>
        <taxon>Vitrellaceae</taxon>
        <taxon>Vitrella</taxon>
    </lineage>
</organism>
<protein>
    <submittedName>
        <fullName evidence="1">Uncharacterized protein</fullName>
    </submittedName>
</protein>
<accession>A0A0G4EEU0</accession>